<dbReference type="Proteomes" id="UP000266177">
    <property type="component" value="Unassembled WGS sequence"/>
</dbReference>
<accession>A0A3A3GKX6</accession>
<protein>
    <submittedName>
        <fullName evidence="1">Uncharacterized protein</fullName>
    </submittedName>
</protein>
<evidence type="ECO:0000313" key="1">
    <source>
        <dbReference type="EMBL" id="RJG23260.1"/>
    </source>
</evidence>
<name>A0A3A3GKX6_PANTH</name>
<evidence type="ECO:0000313" key="2">
    <source>
        <dbReference type="Proteomes" id="UP000266177"/>
    </source>
</evidence>
<gene>
    <name evidence="1" type="ORF">DQX05_13450</name>
</gene>
<sequence>MFLYFQSGKKHNSPYKGGHEGVLLLARQLSIYSADIAQKNSIYSANYLFHRNMSTIWKTFSFVFHCGRRIS</sequence>
<comment type="caution">
    <text evidence="1">The sequence shown here is derived from an EMBL/GenBank/DDBJ whole genome shotgun (WGS) entry which is preliminary data.</text>
</comment>
<reference evidence="1 2" key="1">
    <citation type="submission" date="2018-09" db="EMBL/GenBank/DDBJ databases">
        <title>Paenibacillus SK2017-BO5.</title>
        <authorList>
            <person name="Piskunova J.V."/>
            <person name="Dubiley S.A."/>
            <person name="Severinov K.V."/>
        </authorList>
    </citation>
    <scope>NUCLEOTIDE SEQUENCE [LARGE SCALE GENOMIC DNA]</scope>
    <source>
        <strain evidence="1 2">BO5</strain>
    </source>
</reference>
<proteinExistence type="predicted"/>
<dbReference type="EMBL" id="QYZD01000011">
    <property type="protein sequence ID" value="RJG23260.1"/>
    <property type="molecule type" value="Genomic_DNA"/>
</dbReference>
<organism evidence="1 2">
    <name type="scientific">Paenibacillus thiaminolyticus</name>
    <name type="common">Bacillus thiaminolyticus</name>
    <dbReference type="NCBI Taxonomy" id="49283"/>
    <lineage>
        <taxon>Bacteria</taxon>
        <taxon>Bacillati</taxon>
        <taxon>Bacillota</taxon>
        <taxon>Bacilli</taxon>
        <taxon>Bacillales</taxon>
        <taxon>Paenibacillaceae</taxon>
        <taxon>Paenibacillus</taxon>
    </lineage>
</organism>
<dbReference type="AlphaFoldDB" id="A0A3A3GKX6"/>